<evidence type="ECO:0000313" key="4">
    <source>
        <dbReference type="Proteomes" id="UP000586976"/>
    </source>
</evidence>
<dbReference type="Proteomes" id="UP000586976">
    <property type="component" value="Unassembled WGS sequence"/>
</dbReference>
<feature type="domain" description="Peptidoglycan binding-like" evidence="2">
    <location>
        <begin position="350"/>
        <end position="385"/>
    </location>
</feature>
<dbReference type="PANTHER" id="PTHR30469:SF15">
    <property type="entry name" value="HLYD FAMILY OF SECRETION PROTEINS"/>
    <property type="match status" value="1"/>
</dbReference>
<feature type="compositionally biased region" description="Low complexity" evidence="1">
    <location>
        <begin position="113"/>
        <end position="122"/>
    </location>
</feature>
<feature type="compositionally biased region" description="Low complexity" evidence="1">
    <location>
        <begin position="68"/>
        <end position="82"/>
    </location>
</feature>
<reference evidence="3 4" key="1">
    <citation type="submission" date="2020-07" db="EMBL/GenBank/DDBJ databases">
        <title>Streptomyces isolated from Indian soil.</title>
        <authorList>
            <person name="Mandal S."/>
            <person name="Maiti P.K."/>
        </authorList>
    </citation>
    <scope>NUCLEOTIDE SEQUENCE [LARGE SCALE GENOMIC DNA]</scope>
    <source>
        <strain evidence="3 4">PSKA54</strain>
    </source>
</reference>
<feature type="compositionally biased region" description="Basic residues" evidence="1">
    <location>
        <begin position="43"/>
        <end position="56"/>
    </location>
</feature>
<feature type="region of interest" description="Disordered" evidence="1">
    <location>
        <begin position="551"/>
        <end position="571"/>
    </location>
</feature>
<evidence type="ECO:0000256" key="1">
    <source>
        <dbReference type="SAM" id="MobiDB-lite"/>
    </source>
</evidence>
<feature type="compositionally biased region" description="Low complexity" evidence="1">
    <location>
        <begin position="33"/>
        <end position="42"/>
    </location>
</feature>
<dbReference type="GO" id="GO:0015562">
    <property type="term" value="F:efflux transmembrane transporter activity"/>
    <property type="evidence" value="ECO:0007669"/>
    <property type="project" value="TreeGrafter"/>
</dbReference>
<proteinExistence type="predicted"/>
<evidence type="ECO:0000313" key="3">
    <source>
        <dbReference type="EMBL" id="MBA4865860.1"/>
    </source>
</evidence>
<feature type="compositionally biased region" description="Basic residues" evidence="1">
    <location>
        <begin position="123"/>
        <end position="138"/>
    </location>
</feature>
<dbReference type="SUPFAM" id="SSF47090">
    <property type="entry name" value="PGBD-like"/>
    <property type="match status" value="1"/>
</dbReference>
<dbReference type="Gene3D" id="1.10.101.10">
    <property type="entry name" value="PGBD-like superfamily/PGBD"/>
    <property type="match status" value="1"/>
</dbReference>
<name>A0A7W2HJ80_9ACTN</name>
<dbReference type="EMBL" id="JACEQY010000048">
    <property type="protein sequence ID" value="MBA4865860.1"/>
    <property type="molecule type" value="Genomic_DNA"/>
</dbReference>
<comment type="caution">
    <text evidence="3">The sequence shown here is derived from an EMBL/GenBank/DDBJ whole genome shotgun (WGS) entry which is preliminary data.</text>
</comment>
<feature type="compositionally biased region" description="Basic and acidic residues" evidence="1">
    <location>
        <begin position="169"/>
        <end position="178"/>
    </location>
</feature>
<dbReference type="Gene3D" id="2.40.420.20">
    <property type="match status" value="1"/>
</dbReference>
<feature type="compositionally biased region" description="Basic and acidic residues" evidence="1">
    <location>
        <begin position="434"/>
        <end position="447"/>
    </location>
</feature>
<dbReference type="PANTHER" id="PTHR30469">
    <property type="entry name" value="MULTIDRUG RESISTANCE PROTEIN MDTA"/>
    <property type="match status" value="1"/>
</dbReference>
<dbReference type="Pfam" id="PF01471">
    <property type="entry name" value="PG_binding_1"/>
    <property type="match status" value="1"/>
</dbReference>
<dbReference type="InterPro" id="IPR036365">
    <property type="entry name" value="PGBD-like_sf"/>
</dbReference>
<protein>
    <submittedName>
        <fullName evidence="3">Peptidoglycan-binding protein</fullName>
    </submittedName>
</protein>
<accession>A0A7W2HJ80</accession>
<dbReference type="InterPro" id="IPR002477">
    <property type="entry name" value="Peptidoglycan-bd-like"/>
</dbReference>
<feature type="region of interest" description="Disordered" evidence="1">
    <location>
        <begin position="427"/>
        <end position="447"/>
    </location>
</feature>
<sequence>MPRRRRRARACSRRRPSSTARRRWTRRTRLRTRSSSSSSFRTRSGRSRTPRCRKRSPSGAPVWTIAASTTRTRGIPTTTPSGASRRRQRTASGRWRLRTPPARSRTTWRAYGSRWRPPTSSARSRRTRKRSPVSRRPTRTPSAGPPTYSATAELPVPRTAQDRHIRRNTSAERTRVAEQDTPQAPESDAAVPVVDAADPAVDAAGPAVETAVPKGAGSPLVRGRRWVVGLVAAALTLTGAGVAATALIKSPAQAAAETAPPPPDVLTAPVEKRVLTSSVILRGTVVAAQAVEVTPSGGGEGSGPVVTKLPVKSGSSVRAGALLAEVSGRPVILLHGSLPVYRDLKPGSEGDDVAQLQKALTELGHSTAPDGTGRFGTGTKKAVKALYAALGYDPLQAVDDDGAAVESAQDQVTTLRRALEDAQRTLARAGADTDSAKREDLQSQVNRTREDLEKATAELAEAQAAEGPLLPASEVVFASTFPARVDSVAVALGTKVSGPVMKLSAGPLVVQGRLQADQKALVRAGQKVRILSEITGQQAAAKVAMVAEEMATDQAGSGDQSGDGQGAPKQAGGAGSGYLLVVEPLKGLPRDLIGQDVRLTVEAAATKDEVLVVPVTAVSTASDGRTVVTVVAKSGTHRRTEVRTGATGDGYVEVVPVGDRTLSAGDDVLTGIRQAKPVAGSGE</sequence>
<evidence type="ECO:0000259" key="2">
    <source>
        <dbReference type="Pfam" id="PF01471"/>
    </source>
</evidence>
<dbReference type="InterPro" id="IPR036366">
    <property type="entry name" value="PGBDSf"/>
</dbReference>
<keyword evidence="4" id="KW-1185">Reference proteome</keyword>
<feature type="region of interest" description="Disordered" evidence="1">
    <location>
        <begin position="1"/>
        <end position="190"/>
    </location>
</feature>
<feature type="compositionally biased region" description="Basic residues" evidence="1">
    <location>
        <begin position="1"/>
        <end position="32"/>
    </location>
</feature>
<organism evidence="3 4">
    <name type="scientific">Streptomyces himalayensis subsp. aureolus</name>
    <dbReference type="NCBI Taxonomy" id="2758039"/>
    <lineage>
        <taxon>Bacteria</taxon>
        <taxon>Bacillati</taxon>
        <taxon>Actinomycetota</taxon>
        <taxon>Actinomycetes</taxon>
        <taxon>Kitasatosporales</taxon>
        <taxon>Streptomycetaceae</taxon>
        <taxon>Streptomyces</taxon>
        <taxon>Streptomyces himalayensis</taxon>
    </lineage>
</organism>
<dbReference type="GO" id="GO:1990281">
    <property type="term" value="C:efflux pump complex"/>
    <property type="evidence" value="ECO:0007669"/>
    <property type="project" value="TreeGrafter"/>
</dbReference>
<dbReference type="AlphaFoldDB" id="A0A7W2HJ80"/>
<gene>
    <name evidence="3" type="ORF">H1V43_31855</name>
</gene>